<dbReference type="STRING" id="93061.SAOUHSC_01343"/>
<dbReference type="Proteomes" id="UP000008816">
    <property type="component" value="Chromosome"/>
</dbReference>
<evidence type="ECO:0000313" key="1">
    <source>
        <dbReference type="EMBL" id="ABD30440.1"/>
    </source>
</evidence>
<evidence type="ECO:0000313" key="2">
    <source>
        <dbReference type="Proteomes" id="UP000008816"/>
    </source>
</evidence>
<dbReference type="EMBL" id="CP000253">
    <property type="protein sequence ID" value="ABD30440.1"/>
    <property type="molecule type" value="Genomic_DNA"/>
</dbReference>
<dbReference type="HOGENOM" id="CLU_3367412_0_0_9"/>
<evidence type="ECO:0008006" key="3">
    <source>
        <dbReference type="Google" id="ProtNLM"/>
    </source>
</evidence>
<name>Q2FYT2_STAA8</name>
<reference evidence="2" key="1">
    <citation type="book" date="2006" name="Gram positive pathogens, 2nd edition" publisher="ASM Press" city="Washington D.C">
        <title>The Staphylococcus aureus NCTC 8325 genome.</title>
        <editorList>
            <person name="Fischetti V."/>
            <person name="Novick R."/>
            <person name="Ferretti J."/>
            <person name="Portnoy D."/>
            <person name="Rood J."/>
        </editorList>
        <authorList>
            <person name="Gillaspy A.F."/>
            <person name="Worrell V."/>
            <person name="Orvis J."/>
            <person name="Roe B.A."/>
            <person name="Dyer D.W."/>
            <person name="Iandolo J.J."/>
        </authorList>
    </citation>
    <scope>NUCLEOTIDE SEQUENCE [LARGE SCALE GENOMIC DNA]</scope>
    <source>
        <strain evidence="2">NCTC 8325 / PS 47</strain>
    </source>
</reference>
<organism evidence="1 2">
    <name type="scientific">Staphylococcus aureus (strain NCTC 8325 / PS 47)</name>
    <dbReference type="NCBI Taxonomy" id="93061"/>
    <lineage>
        <taxon>Bacteria</taxon>
        <taxon>Bacillati</taxon>
        <taxon>Bacillota</taxon>
        <taxon>Bacilli</taxon>
        <taxon>Bacillales</taxon>
        <taxon>Staphylococcaceae</taxon>
        <taxon>Staphylococcus</taxon>
    </lineage>
</organism>
<sequence length="35" mass="4074">MVGIISHVSELKNRIPLVLEVKSDQYQSSTRFKRN</sequence>
<accession>Q2FYT2</accession>
<keyword evidence="2" id="KW-1185">Reference proteome</keyword>
<protein>
    <recommendedName>
        <fullName evidence="3">Exonuclease SbcC</fullName>
    </recommendedName>
</protein>
<gene>
    <name evidence="1" type="ordered locus">SAOUHSC_01343</name>
</gene>
<dbReference type="AlphaFoldDB" id="Q2FYT2"/>
<proteinExistence type="predicted"/>